<dbReference type="AlphaFoldDB" id="A0A1G2KAH2"/>
<sequence>MLTTNLLPENDKKTITLVKTARLMRVAAFATTSLLIANAVFLLPTFLPLLFERRELKRELSTGKEAREKFQTNTRFQEMKKLSAAVKETRSHISRPQYTSRILDAIVEHGVAGIAVETITVTETGAISITGRAATRKALIDFEEKFKASEYMENISSPLSNIIRESNISFTMQGNLKPAILEKAK</sequence>
<evidence type="ECO:0000313" key="2">
    <source>
        <dbReference type="EMBL" id="OGZ96474.1"/>
    </source>
</evidence>
<dbReference type="Proteomes" id="UP000178574">
    <property type="component" value="Unassembled WGS sequence"/>
</dbReference>
<comment type="caution">
    <text evidence="2">The sequence shown here is derived from an EMBL/GenBank/DDBJ whole genome shotgun (WGS) entry which is preliminary data.</text>
</comment>
<evidence type="ECO:0000256" key="1">
    <source>
        <dbReference type="SAM" id="Phobius"/>
    </source>
</evidence>
<gene>
    <name evidence="2" type="ORF">A2847_00300</name>
</gene>
<protein>
    <submittedName>
        <fullName evidence="2">Uncharacterized protein</fullName>
    </submittedName>
</protein>
<name>A0A1G2KAH2_9BACT</name>
<accession>A0A1G2KAH2</accession>
<keyword evidence="1" id="KW-0812">Transmembrane</keyword>
<proteinExistence type="predicted"/>
<keyword evidence="1" id="KW-1133">Transmembrane helix</keyword>
<organism evidence="2 3">
    <name type="scientific">Candidatus Sungbacteria bacterium RIFCSPHIGHO2_01_FULL_50_25</name>
    <dbReference type="NCBI Taxonomy" id="1802265"/>
    <lineage>
        <taxon>Bacteria</taxon>
        <taxon>Candidatus Sungiibacteriota</taxon>
    </lineage>
</organism>
<keyword evidence="1" id="KW-0472">Membrane</keyword>
<reference evidence="2 3" key="1">
    <citation type="journal article" date="2016" name="Nat. Commun.">
        <title>Thousands of microbial genomes shed light on interconnected biogeochemical processes in an aquifer system.</title>
        <authorList>
            <person name="Anantharaman K."/>
            <person name="Brown C.T."/>
            <person name="Hug L.A."/>
            <person name="Sharon I."/>
            <person name="Castelle C.J."/>
            <person name="Probst A.J."/>
            <person name="Thomas B.C."/>
            <person name="Singh A."/>
            <person name="Wilkins M.J."/>
            <person name="Karaoz U."/>
            <person name="Brodie E.L."/>
            <person name="Williams K.H."/>
            <person name="Hubbard S.S."/>
            <person name="Banfield J.F."/>
        </authorList>
    </citation>
    <scope>NUCLEOTIDE SEQUENCE [LARGE SCALE GENOMIC DNA]</scope>
</reference>
<feature type="transmembrane region" description="Helical" evidence="1">
    <location>
        <begin position="26"/>
        <end position="51"/>
    </location>
</feature>
<evidence type="ECO:0000313" key="3">
    <source>
        <dbReference type="Proteomes" id="UP000178574"/>
    </source>
</evidence>
<dbReference type="EMBL" id="MHQD01000011">
    <property type="protein sequence ID" value="OGZ96474.1"/>
    <property type="molecule type" value="Genomic_DNA"/>
</dbReference>